<comment type="subcellular location">
    <subcellularLocation>
        <location evidence="1">Cell membrane</location>
        <topology evidence="1">Multi-pass membrane protein</topology>
    </subcellularLocation>
</comment>
<name>A0A7W8FFQ6_9BACT</name>
<dbReference type="InterPro" id="IPR020846">
    <property type="entry name" value="MFS_dom"/>
</dbReference>
<dbReference type="EMBL" id="JACHGO010000002">
    <property type="protein sequence ID" value="MBB5142955.1"/>
    <property type="molecule type" value="Genomic_DNA"/>
</dbReference>
<dbReference type="AlphaFoldDB" id="A0A7W8FFQ6"/>
<evidence type="ECO:0000256" key="4">
    <source>
        <dbReference type="ARBA" id="ARBA00022692"/>
    </source>
</evidence>
<dbReference type="CDD" id="cd17369">
    <property type="entry name" value="MFS_ShiA_like"/>
    <property type="match status" value="1"/>
</dbReference>
<feature type="domain" description="Major facilitator superfamily (MFS) profile" evidence="8">
    <location>
        <begin position="19"/>
        <end position="434"/>
    </location>
</feature>
<evidence type="ECO:0000256" key="1">
    <source>
        <dbReference type="ARBA" id="ARBA00004651"/>
    </source>
</evidence>
<dbReference type="RefSeq" id="WP_183718309.1">
    <property type="nucleotide sequence ID" value="NZ_JACHGO010000002.1"/>
</dbReference>
<evidence type="ECO:0000259" key="8">
    <source>
        <dbReference type="PROSITE" id="PS50850"/>
    </source>
</evidence>
<dbReference type="Pfam" id="PF07690">
    <property type="entry name" value="MFS_1"/>
    <property type="match status" value="1"/>
</dbReference>
<dbReference type="PROSITE" id="PS50850">
    <property type="entry name" value="MFS"/>
    <property type="match status" value="1"/>
</dbReference>
<evidence type="ECO:0000256" key="2">
    <source>
        <dbReference type="ARBA" id="ARBA00022448"/>
    </source>
</evidence>
<gene>
    <name evidence="9" type="ORF">HNQ38_001034</name>
</gene>
<proteinExistence type="predicted"/>
<evidence type="ECO:0000256" key="3">
    <source>
        <dbReference type="ARBA" id="ARBA00022475"/>
    </source>
</evidence>
<feature type="transmembrane region" description="Helical" evidence="7">
    <location>
        <begin position="381"/>
        <end position="403"/>
    </location>
</feature>
<feature type="transmembrane region" description="Helical" evidence="7">
    <location>
        <begin position="166"/>
        <end position="185"/>
    </location>
</feature>
<reference evidence="9 10" key="1">
    <citation type="submission" date="2020-08" db="EMBL/GenBank/DDBJ databases">
        <title>Genomic Encyclopedia of Type Strains, Phase IV (KMG-IV): sequencing the most valuable type-strain genomes for metagenomic binning, comparative biology and taxonomic classification.</title>
        <authorList>
            <person name="Goeker M."/>
        </authorList>
    </citation>
    <scope>NUCLEOTIDE SEQUENCE [LARGE SCALE GENOMIC DNA]</scope>
    <source>
        <strain evidence="9 10">DSM 11275</strain>
    </source>
</reference>
<dbReference type="SUPFAM" id="SSF103473">
    <property type="entry name" value="MFS general substrate transporter"/>
    <property type="match status" value="1"/>
</dbReference>
<feature type="transmembrane region" description="Helical" evidence="7">
    <location>
        <begin position="284"/>
        <end position="302"/>
    </location>
</feature>
<keyword evidence="5 7" id="KW-1133">Transmembrane helix</keyword>
<evidence type="ECO:0000256" key="6">
    <source>
        <dbReference type="ARBA" id="ARBA00023136"/>
    </source>
</evidence>
<dbReference type="Gene3D" id="1.20.1250.20">
    <property type="entry name" value="MFS general substrate transporter like domains"/>
    <property type="match status" value="2"/>
</dbReference>
<feature type="transmembrane region" description="Helical" evidence="7">
    <location>
        <begin position="92"/>
        <end position="116"/>
    </location>
</feature>
<feature type="transmembrane region" description="Helical" evidence="7">
    <location>
        <begin position="409"/>
        <end position="430"/>
    </location>
</feature>
<evidence type="ECO:0000313" key="9">
    <source>
        <dbReference type="EMBL" id="MBB5142955.1"/>
    </source>
</evidence>
<dbReference type="Proteomes" id="UP000539075">
    <property type="component" value="Unassembled WGS sequence"/>
</dbReference>
<dbReference type="GO" id="GO:0005886">
    <property type="term" value="C:plasma membrane"/>
    <property type="evidence" value="ECO:0007669"/>
    <property type="project" value="UniProtKB-SubCell"/>
</dbReference>
<protein>
    <submittedName>
        <fullName evidence="9">MFS family permease</fullName>
    </submittedName>
</protein>
<dbReference type="PANTHER" id="PTHR43045:SF1">
    <property type="entry name" value="SHIKIMATE TRANSPORTER"/>
    <property type="match status" value="1"/>
</dbReference>
<dbReference type="FunFam" id="1.20.1250.20:FF:000001">
    <property type="entry name" value="Dicarboxylate MFS transporter"/>
    <property type="match status" value="1"/>
</dbReference>
<dbReference type="GO" id="GO:0022857">
    <property type="term" value="F:transmembrane transporter activity"/>
    <property type="evidence" value="ECO:0007669"/>
    <property type="project" value="InterPro"/>
</dbReference>
<feature type="transmembrane region" description="Helical" evidence="7">
    <location>
        <begin position="20"/>
        <end position="44"/>
    </location>
</feature>
<accession>A0A7W8FFQ6</accession>
<feature type="transmembrane region" description="Helical" evidence="7">
    <location>
        <begin position="56"/>
        <end position="80"/>
    </location>
</feature>
<organism evidence="9 10">
    <name type="scientific">Desulfovibrio intestinalis</name>
    <dbReference type="NCBI Taxonomy" id="58621"/>
    <lineage>
        <taxon>Bacteria</taxon>
        <taxon>Pseudomonadati</taxon>
        <taxon>Thermodesulfobacteriota</taxon>
        <taxon>Desulfovibrionia</taxon>
        <taxon>Desulfovibrionales</taxon>
        <taxon>Desulfovibrionaceae</taxon>
        <taxon>Desulfovibrio</taxon>
    </lineage>
</organism>
<sequence length="455" mass="49626">MPNAGKGKPTTSKKEMRKVVIASLLGATIEWYDFFLYGVVAGIVFNKLYFPTTDPFIGTILAYSTFAIGYLARPLGGFIFGHYGDKLGRKRMLILTMLIMGIATVGIGLVPTYASIGIAAPILLQTLRLCQGLGLGGEWGGAVLMTYEYADEREKAFYASIPQMGLATGLCLASGVVALLSWLLTNEEFMLWGWRAAFIFSVVLIGVALYVRTHILETPEFRKVQEEGHTEKKALPIVTVCKNYPGNIALGVGARWIDGVFFNVLAVFSISYLVQYINVTRTEALTAVMIAALLMCPFILIAGRLADRFGRGRIYGLASLACGLTIFPAFWLMQSSGGNMFLIGLAIAIPLSICYAGVFGPEAALFSDLFPAEVRYTGISIVYQFPGFLVAGIVPGVCTVLMQWNDGNPFYICIFVLIAAATSAFSAFTIQRRHNRAERLAHERNVMQAEANPQV</sequence>
<keyword evidence="4 7" id="KW-0812">Transmembrane</keyword>
<dbReference type="InterPro" id="IPR005828">
    <property type="entry name" value="MFS_sugar_transport-like"/>
</dbReference>
<keyword evidence="6 7" id="KW-0472">Membrane</keyword>
<evidence type="ECO:0000313" key="10">
    <source>
        <dbReference type="Proteomes" id="UP000539075"/>
    </source>
</evidence>
<keyword evidence="3" id="KW-1003">Cell membrane</keyword>
<feature type="transmembrane region" description="Helical" evidence="7">
    <location>
        <begin position="314"/>
        <end position="334"/>
    </location>
</feature>
<evidence type="ECO:0000256" key="5">
    <source>
        <dbReference type="ARBA" id="ARBA00022989"/>
    </source>
</evidence>
<comment type="caution">
    <text evidence="9">The sequence shown here is derived from an EMBL/GenBank/DDBJ whole genome shotgun (WGS) entry which is preliminary data.</text>
</comment>
<dbReference type="InterPro" id="IPR036259">
    <property type="entry name" value="MFS_trans_sf"/>
</dbReference>
<dbReference type="InterPro" id="IPR011701">
    <property type="entry name" value="MFS"/>
</dbReference>
<feature type="transmembrane region" description="Helical" evidence="7">
    <location>
        <begin position="260"/>
        <end position="278"/>
    </location>
</feature>
<dbReference type="PANTHER" id="PTHR43045">
    <property type="entry name" value="SHIKIMATE TRANSPORTER"/>
    <property type="match status" value="1"/>
</dbReference>
<feature type="transmembrane region" description="Helical" evidence="7">
    <location>
        <begin position="191"/>
        <end position="211"/>
    </location>
</feature>
<dbReference type="Pfam" id="PF00083">
    <property type="entry name" value="Sugar_tr"/>
    <property type="match status" value="1"/>
</dbReference>
<keyword evidence="2" id="KW-0813">Transport</keyword>
<evidence type="ECO:0000256" key="7">
    <source>
        <dbReference type="SAM" id="Phobius"/>
    </source>
</evidence>
<feature type="transmembrane region" description="Helical" evidence="7">
    <location>
        <begin position="340"/>
        <end position="360"/>
    </location>
</feature>
<keyword evidence="10" id="KW-1185">Reference proteome</keyword>